<gene>
    <name evidence="2" type="ORF">SDC9_52214</name>
</gene>
<protein>
    <submittedName>
        <fullName evidence="2">Uncharacterized protein</fullName>
    </submittedName>
</protein>
<dbReference type="EMBL" id="VSSQ01001177">
    <property type="protein sequence ID" value="MPM05919.1"/>
    <property type="molecule type" value="Genomic_DNA"/>
</dbReference>
<comment type="caution">
    <text evidence="2">The sequence shown here is derived from an EMBL/GenBank/DDBJ whole genome shotgun (WGS) entry which is preliminary data.</text>
</comment>
<evidence type="ECO:0000313" key="2">
    <source>
        <dbReference type="EMBL" id="MPM05919.1"/>
    </source>
</evidence>
<accession>A0A644WQF5</accession>
<feature type="transmembrane region" description="Helical" evidence="1">
    <location>
        <begin position="6"/>
        <end position="27"/>
    </location>
</feature>
<sequence>MSKKNIVYAFLIFIGLAFVVVSIMVFFTKGKSKSWIAYKMKIGALLITITAISDGCRVENARCYYKIPDTDTKEINAGVATGKSVESNNESYYSFHTGFGTWKYAPRRINYEAGFNLKLNNSAMNYVTLGPYINGSVRIGYLTDLFAETNCDFSLSKQYEKSFHLRVGISYPNLLFYRTVGVKFFGDFDLYSFDRSMTVFPSVGIYYSIPIYHIKKESTDE</sequence>
<keyword evidence="1" id="KW-0472">Membrane</keyword>
<name>A0A644WQF5_9ZZZZ</name>
<proteinExistence type="predicted"/>
<evidence type="ECO:0000256" key="1">
    <source>
        <dbReference type="SAM" id="Phobius"/>
    </source>
</evidence>
<keyword evidence="1" id="KW-1133">Transmembrane helix</keyword>
<reference evidence="2" key="1">
    <citation type="submission" date="2019-08" db="EMBL/GenBank/DDBJ databases">
        <authorList>
            <person name="Kucharzyk K."/>
            <person name="Murdoch R.W."/>
            <person name="Higgins S."/>
            <person name="Loffler F."/>
        </authorList>
    </citation>
    <scope>NUCLEOTIDE SEQUENCE</scope>
</reference>
<keyword evidence="1" id="KW-0812">Transmembrane</keyword>
<dbReference type="AlphaFoldDB" id="A0A644WQF5"/>
<organism evidence="2">
    <name type="scientific">bioreactor metagenome</name>
    <dbReference type="NCBI Taxonomy" id="1076179"/>
    <lineage>
        <taxon>unclassified sequences</taxon>
        <taxon>metagenomes</taxon>
        <taxon>ecological metagenomes</taxon>
    </lineage>
</organism>